<evidence type="ECO:0000313" key="3">
    <source>
        <dbReference type="Proteomes" id="UP001238163"/>
    </source>
</evidence>
<feature type="coiled-coil region" evidence="1">
    <location>
        <begin position="33"/>
        <end position="78"/>
    </location>
</feature>
<evidence type="ECO:0000313" key="2">
    <source>
        <dbReference type="EMBL" id="MDQ0290750.1"/>
    </source>
</evidence>
<name>A0AAE3VHZ4_9BACT</name>
<accession>A0AAE3VHZ4</accession>
<keyword evidence="3" id="KW-1185">Reference proteome</keyword>
<keyword evidence="1" id="KW-0175">Coiled coil</keyword>
<dbReference type="AlphaFoldDB" id="A0AAE3VHZ4"/>
<dbReference type="EMBL" id="JAUSVL010000001">
    <property type="protein sequence ID" value="MDQ0290750.1"/>
    <property type="molecule type" value="Genomic_DNA"/>
</dbReference>
<comment type="caution">
    <text evidence="2">The sequence shown here is derived from an EMBL/GenBank/DDBJ whole genome shotgun (WGS) entry which is preliminary data.</text>
</comment>
<evidence type="ECO:0008006" key="4">
    <source>
        <dbReference type="Google" id="ProtNLM"/>
    </source>
</evidence>
<protein>
    <recommendedName>
        <fullName evidence="4">Zinc-regulated TonB-dependent outer membrane receptor</fullName>
    </recommendedName>
</protein>
<reference evidence="2" key="1">
    <citation type="submission" date="2023-07" db="EMBL/GenBank/DDBJ databases">
        <title>Genomic Encyclopedia of Type Strains, Phase IV (KMG-IV): sequencing the most valuable type-strain genomes for metagenomic binning, comparative biology and taxonomic classification.</title>
        <authorList>
            <person name="Goeker M."/>
        </authorList>
    </citation>
    <scope>NUCLEOTIDE SEQUENCE</scope>
    <source>
        <strain evidence="2">DSM 24202</strain>
    </source>
</reference>
<dbReference type="InterPro" id="IPR023614">
    <property type="entry name" value="Porin_dom_sf"/>
</dbReference>
<proteinExistence type="predicted"/>
<gene>
    <name evidence="2" type="ORF">J3R75_002857</name>
</gene>
<organism evidence="2 3">
    <name type="scientific">Oligosphaera ethanolica</name>
    <dbReference type="NCBI Taxonomy" id="760260"/>
    <lineage>
        <taxon>Bacteria</taxon>
        <taxon>Pseudomonadati</taxon>
        <taxon>Lentisphaerota</taxon>
        <taxon>Oligosphaeria</taxon>
        <taxon>Oligosphaerales</taxon>
        <taxon>Oligosphaeraceae</taxon>
        <taxon>Oligosphaera</taxon>
    </lineage>
</organism>
<sequence length="509" mass="56888">MLKMTQRLAFLSIVVAFTTIIIIPMARAQDSSNQELAQVLRELSQQIQDIKKEHAAALQTMQREIDALKAQLQQQAAQTTLPSTVTTVTTVTGVPAAAAISTASRDDDEQELYAAIKSSAAAMLPATPVPGVDLDASVIIDGFYHYDSHKLGVSHLKNSLAGFSHAHDQDDAGHDHEHSVIEDGFNLRHLELGLSAAVDPYFTAWTTLAFDDHASEVEEAVIQSSSLPWGLTLSAGKIKSGIGRMNHQHSHNWDFFDQPLVYDALFGDHGLTDKGLQLTWLAPTPFHFLIGAEAFQGNHETVANYLGSDPFPRHNGPRLLTSFLKFGPQLDEQHALQFGLSYVQGRHQEEEDHDGHTHYFNGYNRIYGADVVYKYDAKRPHGHGDVVLQGEFFHRQRDLELLNNGQDYNNSQDGYYLQALYGFKPRWRVGARWEQLGVTNDVHDVHDGKLSYCASNRASAMLDWKLSEFSLLRMQTTNGNFATAHGREDFWEFIMQLQISIGKHAAHDF</sequence>
<dbReference type="Proteomes" id="UP001238163">
    <property type="component" value="Unassembled WGS sequence"/>
</dbReference>
<dbReference type="SUPFAM" id="SSF56935">
    <property type="entry name" value="Porins"/>
    <property type="match status" value="1"/>
</dbReference>
<dbReference type="Gene3D" id="2.40.160.10">
    <property type="entry name" value="Porin"/>
    <property type="match status" value="1"/>
</dbReference>
<dbReference type="RefSeq" id="WP_307262584.1">
    <property type="nucleotide sequence ID" value="NZ_JAUSVL010000001.1"/>
</dbReference>
<evidence type="ECO:0000256" key="1">
    <source>
        <dbReference type="SAM" id="Coils"/>
    </source>
</evidence>